<dbReference type="GO" id="GO:0019815">
    <property type="term" value="C:B cell receptor complex"/>
    <property type="evidence" value="ECO:0007669"/>
    <property type="project" value="TreeGrafter"/>
</dbReference>
<keyword evidence="1" id="KW-0393">Immunoglobulin domain</keyword>
<name>A0A674D4W4_SALTR</name>
<dbReference type="InterPro" id="IPR007110">
    <property type="entry name" value="Ig-like_dom"/>
</dbReference>
<accession>A0A674D4W4</accession>
<dbReference type="PANTHER" id="PTHR14334">
    <property type="entry name" value="B-CELL ANTIGEN RECEPTOR COMPLEX-ASSOCIATED PROTEIN"/>
    <property type="match status" value="1"/>
</dbReference>
<feature type="transmembrane region" description="Helical" evidence="2">
    <location>
        <begin position="12"/>
        <end position="31"/>
    </location>
</feature>
<dbReference type="InParanoid" id="A0A674D4W4"/>
<keyword evidence="2" id="KW-0472">Membrane</keyword>
<dbReference type="GO" id="GO:0030183">
    <property type="term" value="P:B cell differentiation"/>
    <property type="evidence" value="ECO:0007669"/>
    <property type="project" value="TreeGrafter"/>
</dbReference>
<dbReference type="InterPro" id="IPR036179">
    <property type="entry name" value="Ig-like_dom_sf"/>
</dbReference>
<dbReference type="InterPro" id="IPR013783">
    <property type="entry name" value="Ig-like_fold"/>
</dbReference>
<dbReference type="SUPFAM" id="SSF48726">
    <property type="entry name" value="Immunoglobulin"/>
    <property type="match status" value="1"/>
</dbReference>
<evidence type="ECO:0000313" key="5">
    <source>
        <dbReference type="Proteomes" id="UP000472277"/>
    </source>
</evidence>
<evidence type="ECO:0000256" key="1">
    <source>
        <dbReference type="ARBA" id="ARBA00023319"/>
    </source>
</evidence>
<dbReference type="PROSITE" id="PS50835">
    <property type="entry name" value="IG_LIKE"/>
    <property type="match status" value="1"/>
</dbReference>
<gene>
    <name evidence="4" type="primary">LOC115176709</name>
</gene>
<evidence type="ECO:0000256" key="2">
    <source>
        <dbReference type="SAM" id="Phobius"/>
    </source>
</evidence>
<dbReference type="Ensembl" id="ENSSTUT00000096880.1">
    <property type="protein sequence ID" value="ENSSTUP00000091057.1"/>
    <property type="gene ID" value="ENSSTUG00000039948.1"/>
</dbReference>
<dbReference type="InterPro" id="IPR003599">
    <property type="entry name" value="Ig_sub"/>
</dbReference>
<keyword evidence="2" id="KW-1133">Transmembrane helix</keyword>
<reference evidence="4" key="1">
    <citation type="submission" date="2025-08" db="UniProtKB">
        <authorList>
            <consortium name="Ensembl"/>
        </authorList>
    </citation>
    <scope>IDENTIFICATION</scope>
</reference>
<dbReference type="PANTHER" id="PTHR14334:SF1">
    <property type="entry name" value="B-CELL ANTIGEN RECEPTOR COMPLEX-ASSOCIATED PROTEIN ALPHA CHAIN"/>
    <property type="match status" value="1"/>
</dbReference>
<dbReference type="Gene3D" id="2.60.40.10">
    <property type="entry name" value="Immunoglobulins"/>
    <property type="match status" value="1"/>
</dbReference>
<protein>
    <submittedName>
        <fullName evidence="4">B-cell antigen receptor complex-associated protein alpha chain-like</fullName>
    </submittedName>
</protein>
<reference evidence="4" key="2">
    <citation type="submission" date="2025-09" db="UniProtKB">
        <authorList>
            <consortium name="Ensembl"/>
        </authorList>
    </citation>
    <scope>IDENTIFICATION</scope>
</reference>
<dbReference type="GO" id="GO:0009897">
    <property type="term" value="C:external side of plasma membrane"/>
    <property type="evidence" value="ECO:0007669"/>
    <property type="project" value="TreeGrafter"/>
</dbReference>
<feature type="domain" description="Ig-like" evidence="3">
    <location>
        <begin position="46"/>
        <end position="143"/>
    </location>
</feature>
<dbReference type="InterPro" id="IPR013151">
    <property type="entry name" value="Immunoglobulin_dom"/>
</dbReference>
<keyword evidence="5" id="KW-1185">Reference proteome</keyword>
<proteinExistence type="predicted"/>
<sequence length="261" mass="29073">MLRDIILQHSGLCGVLILFRLQFIFIIRVWAGVHGDLSRIQVTLEPDRPSLRVQLFHTASLSCCYSATRGAVETTWFISIQTVNGTSAPQGVDRRDNRVTVDGGNLMAAGVMCHTLILRKARLNDSGLYQCFLNHSALRHSVYTHGTFLQVYRPMVKILDISESTKNRILAAEGMLLMVVVLLHGTMMLCKVREGSRSIITSLTSIHIQGLNLEECCSTNDLIQRSLVQGPNQDVGNMIIEEEIPGEALNERGEEKRVGEE</sequence>
<evidence type="ECO:0000259" key="3">
    <source>
        <dbReference type="PROSITE" id="PS50835"/>
    </source>
</evidence>
<dbReference type="Proteomes" id="UP000472277">
    <property type="component" value="Chromosome 37"/>
</dbReference>
<dbReference type="OMA" id="MEARMIF"/>
<dbReference type="AlphaFoldDB" id="A0A674D4W4"/>
<dbReference type="GO" id="GO:0050853">
    <property type="term" value="P:B cell receptor signaling pathway"/>
    <property type="evidence" value="ECO:0007669"/>
    <property type="project" value="TreeGrafter"/>
</dbReference>
<organism evidence="4 5">
    <name type="scientific">Salmo trutta</name>
    <name type="common">Brown trout</name>
    <dbReference type="NCBI Taxonomy" id="8032"/>
    <lineage>
        <taxon>Eukaryota</taxon>
        <taxon>Metazoa</taxon>
        <taxon>Chordata</taxon>
        <taxon>Craniata</taxon>
        <taxon>Vertebrata</taxon>
        <taxon>Euteleostomi</taxon>
        <taxon>Actinopterygii</taxon>
        <taxon>Neopterygii</taxon>
        <taxon>Teleostei</taxon>
        <taxon>Protacanthopterygii</taxon>
        <taxon>Salmoniformes</taxon>
        <taxon>Salmonidae</taxon>
        <taxon>Salmoninae</taxon>
        <taxon>Salmo</taxon>
    </lineage>
</organism>
<dbReference type="SMART" id="SM00409">
    <property type="entry name" value="IG"/>
    <property type="match status" value="1"/>
</dbReference>
<dbReference type="GeneTree" id="ENSGT00990000210261"/>
<dbReference type="Pfam" id="PF00047">
    <property type="entry name" value="ig"/>
    <property type="match status" value="1"/>
</dbReference>
<keyword evidence="2" id="KW-0812">Transmembrane</keyword>
<evidence type="ECO:0000313" key="4">
    <source>
        <dbReference type="Ensembl" id="ENSSTUP00000091057.1"/>
    </source>
</evidence>